<dbReference type="AlphaFoldDB" id="A0A9N9HH39"/>
<dbReference type="EMBL" id="CAJVPV010014659">
    <property type="protein sequence ID" value="CAG8686204.1"/>
    <property type="molecule type" value="Genomic_DNA"/>
</dbReference>
<comment type="caution">
    <text evidence="1">The sequence shown here is derived from an EMBL/GenBank/DDBJ whole genome shotgun (WGS) entry which is preliminary data.</text>
</comment>
<name>A0A9N9HH39_9GLOM</name>
<keyword evidence="2" id="KW-1185">Reference proteome</keyword>
<feature type="non-terminal residue" evidence="1">
    <location>
        <position position="144"/>
    </location>
</feature>
<dbReference type="OrthoDB" id="10025005at2759"/>
<evidence type="ECO:0000313" key="1">
    <source>
        <dbReference type="EMBL" id="CAG8686204.1"/>
    </source>
</evidence>
<gene>
    <name evidence="1" type="ORF">AMORRO_LOCUS11477</name>
</gene>
<evidence type="ECO:0000313" key="2">
    <source>
        <dbReference type="Proteomes" id="UP000789342"/>
    </source>
</evidence>
<reference evidence="1" key="1">
    <citation type="submission" date="2021-06" db="EMBL/GenBank/DDBJ databases">
        <authorList>
            <person name="Kallberg Y."/>
            <person name="Tangrot J."/>
            <person name="Rosling A."/>
        </authorList>
    </citation>
    <scope>NUCLEOTIDE SEQUENCE</scope>
    <source>
        <strain evidence="1">CL551</strain>
    </source>
</reference>
<dbReference type="Proteomes" id="UP000789342">
    <property type="component" value="Unassembled WGS sequence"/>
</dbReference>
<sequence>IPFTSRVSVAHKAAAELLDSFTYAIEELLCASIAKLMDRVSITFYRDGSQMECIIPSQVSKLREFSLNGYCIINHFYDDIRKYLETVFPNMKFRLDFGYNYKSLTMSMSHLFTKDSIIEHAKIGNLNLDGISIHDHGIREPIER</sequence>
<organism evidence="1 2">
    <name type="scientific">Acaulospora morrowiae</name>
    <dbReference type="NCBI Taxonomy" id="94023"/>
    <lineage>
        <taxon>Eukaryota</taxon>
        <taxon>Fungi</taxon>
        <taxon>Fungi incertae sedis</taxon>
        <taxon>Mucoromycota</taxon>
        <taxon>Glomeromycotina</taxon>
        <taxon>Glomeromycetes</taxon>
        <taxon>Diversisporales</taxon>
        <taxon>Acaulosporaceae</taxon>
        <taxon>Acaulospora</taxon>
    </lineage>
</organism>
<protein>
    <submittedName>
        <fullName evidence="1">5030_t:CDS:1</fullName>
    </submittedName>
</protein>
<proteinExistence type="predicted"/>
<accession>A0A9N9HH39</accession>